<gene>
    <name evidence="1" type="ORF">KQX54_019282</name>
</gene>
<evidence type="ECO:0000313" key="2">
    <source>
        <dbReference type="Proteomes" id="UP000826195"/>
    </source>
</evidence>
<name>A0AAV7IBF0_COTGL</name>
<protein>
    <submittedName>
        <fullName evidence="1">Uncharacterized protein</fullName>
    </submittedName>
</protein>
<sequence>MMQSNTILRDISTTEKLMGNNNNLNNNGSPGDIMFHMGDEGMTQLGSVFQSAYQSIVDGGPQSNIVVVENWTCKPSSDRESGIRLLSILQRQFIIEKYPAIL</sequence>
<organism evidence="1 2">
    <name type="scientific">Cotesia glomerata</name>
    <name type="common">Lepidopteran parasitic wasp</name>
    <name type="synonym">Apanteles glomeratus</name>
    <dbReference type="NCBI Taxonomy" id="32391"/>
    <lineage>
        <taxon>Eukaryota</taxon>
        <taxon>Metazoa</taxon>
        <taxon>Ecdysozoa</taxon>
        <taxon>Arthropoda</taxon>
        <taxon>Hexapoda</taxon>
        <taxon>Insecta</taxon>
        <taxon>Pterygota</taxon>
        <taxon>Neoptera</taxon>
        <taxon>Endopterygota</taxon>
        <taxon>Hymenoptera</taxon>
        <taxon>Apocrita</taxon>
        <taxon>Ichneumonoidea</taxon>
        <taxon>Braconidae</taxon>
        <taxon>Microgastrinae</taxon>
        <taxon>Cotesia</taxon>
    </lineage>
</organism>
<accession>A0AAV7IBF0</accession>
<reference evidence="1 2" key="1">
    <citation type="journal article" date="2021" name="J. Hered.">
        <title>A chromosome-level genome assembly of the parasitoid wasp, Cotesia glomerata (Hymenoptera: Braconidae).</title>
        <authorList>
            <person name="Pinto B.J."/>
            <person name="Weis J.J."/>
            <person name="Gamble T."/>
            <person name="Ode P.J."/>
            <person name="Paul R."/>
            <person name="Zaspel J.M."/>
        </authorList>
    </citation>
    <scope>NUCLEOTIDE SEQUENCE [LARGE SCALE GENOMIC DNA]</scope>
    <source>
        <strain evidence="1">CgM1</strain>
    </source>
</reference>
<dbReference type="EMBL" id="JAHXZJ010002237">
    <property type="protein sequence ID" value="KAH0547426.1"/>
    <property type="molecule type" value="Genomic_DNA"/>
</dbReference>
<evidence type="ECO:0000313" key="1">
    <source>
        <dbReference type="EMBL" id="KAH0547426.1"/>
    </source>
</evidence>
<dbReference type="AlphaFoldDB" id="A0AAV7IBF0"/>
<proteinExistence type="predicted"/>
<feature type="non-terminal residue" evidence="1">
    <location>
        <position position="102"/>
    </location>
</feature>
<comment type="caution">
    <text evidence="1">The sequence shown here is derived from an EMBL/GenBank/DDBJ whole genome shotgun (WGS) entry which is preliminary data.</text>
</comment>
<keyword evidence="2" id="KW-1185">Reference proteome</keyword>
<dbReference type="Proteomes" id="UP000826195">
    <property type="component" value="Unassembled WGS sequence"/>
</dbReference>